<dbReference type="Proteomes" id="UP000679008">
    <property type="component" value="Unassembled WGS sequence"/>
</dbReference>
<comment type="caution">
    <text evidence="1">The sequence shown here is derived from an EMBL/GenBank/DDBJ whole genome shotgun (WGS) entry which is preliminary data.</text>
</comment>
<sequence length="320" mass="38215">MKPNIFRWASSELSQDAFICWLLSWANHKESKELYETSKLFIQKLSNGKVNDFDKIEVRKQIDNIDILCIVDDCKVILIEDKVHTKNHGDQLERYLNNQLKNYSKENIFPIYFKTGDQSNYKAIEKIGYKLFLRKEFIEVLKFGIDSGIQNEIFVDFYHHLNGIENSVQSYLNLPVEQWHWDSWKGFYSKLQKELGDGDWDYVPQMNGGFLGFWWHWKWNKVTDDIGYDYYLQLEHKKFCFKLTPKKREDAEKTREHFRSLLYPKAKEHQINIYQNGRIGNWMTAAALSEPYLKTDENGFLDLNVTVENIKKIQKMFDEV</sequence>
<dbReference type="Pfam" id="PF14281">
    <property type="entry name" value="PDDEXK_4"/>
    <property type="match status" value="1"/>
</dbReference>
<organism evidence="1 2">
    <name type="scientific">Flavobacterium erciyesense</name>
    <dbReference type="NCBI Taxonomy" id="2825842"/>
    <lineage>
        <taxon>Bacteria</taxon>
        <taxon>Pseudomonadati</taxon>
        <taxon>Bacteroidota</taxon>
        <taxon>Flavobacteriia</taxon>
        <taxon>Flavobacteriales</taxon>
        <taxon>Flavobacteriaceae</taxon>
        <taxon>Flavobacterium</taxon>
    </lineage>
</organism>
<dbReference type="RefSeq" id="WP_210788293.1">
    <property type="nucleotide sequence ID" value="NZ_JAGPXB010000002.1"/>
</dbReference>
<evidence type="ECO:0000313" key="1">
    <source>
        <dbReference type="EMBL" id="MBQ0907758.1"/>
    </source>
</evidence>
<dbReference type="EMBL" id="JAGPXB010000002">
    <property type="protein sequence ID" value="MBQ0907758.1"/>
    <property type="molecule type" value="Genomic_DNA"/>
</dbReference>
<reference evidence="1 2" key="1">
    <citation type="submission" date="2021-04" db="EMBL/GenBank/DDBJ databases">
        <title>Description of novel Flavobacterium sp. F-328.</title>
        <authorList>
            <person name="Saticioglu I.B."/>
        </authorList>
    </citation>
    <scope>NUCLEOTIDE SEQUENCE [LARGE SCALE GENOMIC DNA]</scope>
    <source>
        <strain evidence="1 2">F-328</strain>
    </source>
</reference>
<gene>
    <name evidence="1" type="ORF">KBJ98_03470</name>
</gene>
<protein>
    <submittedName>
        <fullName evidence="1">PD-(D/E)XK nuclease family protein</fullName>
    </submittedName>
</protein>
<name>A0ABS5D157_9FLAO</name>
<dbReference type="InterPro" id="IPR029470">
    <property type="entry name" value="PDDEXK_4"/>
</dbReference>
<accession>A0ABS5D157</accession>
<proteinExistence type="predicted"/>
<keyword evidence="2" id="KW-1185">Reference proteome</keyword>
<evidence type="ECO:0000313" key="2">
    <source>
        <dbReference type="Proteomes" id="UP000679008"/>
    </source>
</evidence>